<evidence type="ECO:0000313" key="5">
    <source>
        <dbReference type="Proteomes" id="UP001231189"/>
    </source>
</evidence>
<accession>A0AAD8U837</accession>
<keyword evidence="5" id="KW-1185">Reference proteome</keyword>
<reference evidence="4" key="1">
    <citation type="submission" date="2023-07" db="EMBL/GenBank/DDBJ databases">
        <title>A chromosome-level genome assembly of Lolium multiflorum.</title>
        <authorList>
            <person name="Chen Y."/>
            <person name="Copetti D."/>
            <person name="Kolliker R."/>
            <person name="Studer B."/>
        </authorList>
    </citation>
    <scope>NUCLEOTIDE SEQUENCE</scope>
    <source>
        <strain evidence="4">02402/16</strain>
        <tissue evidence="4">Leaf</tissue>
    </source>
</reference>
<evidence type="ECO:0000259" key="2">
    <source>
        <dbReference type="Pfam" id="PF03078"/>
    </source>
</evidence>
<proteinExistence type="predicted"/>
<dbReference type="EMBL" id="JAUUTY010000001">
    <property type="protein sequence ID" value="KAK1699623.1"/>
    <property type="molecule type" value="Genomic_DNA"/>
</dbReference>
<comment type="caution">
    <text evidence="4">The sequence shown here is derived from an EMBL/GenBank/DDBJ whole genome shotgun (WGS) entry which is preliminary data.</text>
</comment>
<protein>
    <recommendedName>
        <fullName evidence="6">Retrotransposon gag domain-containing protein</fullName>
    </recommendedName>
</protein>
<dbReference type="InterPro" id="IPR005162">
    <property type="entry name" value="Retrotrans_gag_dom"/>
</dbReference>
<dbReference type="Proteomes" id="UP001231189">
    <property type="component" value="Unassembled WGS sequence"/>
</dbReference>
<dbReference type="InterPro" id="IPR004312">
    <property type="entry name" value="ATHILA_Orf1_C"/>
</dbReference>
<dbReference type="Pfam" id="PF03078">
    <property type="entry name" value="ATHILA"/>
    <property type="match status" value="1"/>
</dbReference>
<evidence type="ECO:0000313" key="4">
    <source>
        <dbReference type="EMBL" id="KAK1699623.1"/>
    </source>
</evidence>
<sequence>MGKPRDTKIAILPSTTRKGTILSTSATLDSPSVIDKLVSPPHASHAGTSAESEHSHNIDNVSAVLDDSGSLGSFLDATIAKSRQIENTETPNATTPVSSPELDYFSDDLEEDYVELDDDFIEKCNATTDARKIKKLLAEHTVRYKLSPDPKFATSPINIRDKDYDFSLDLSHIAIVEKTPFCGTEKESAVEHMTELSTLSSLFSDDVKKRTYFVAKIFPFSLKDDAKTWYNNLPPNSIKSPKELLDVFFRKYFPASAQHIALQRIYNFDQGDEEKLPEAWARFCSLIRARPDHDLEKHDLLDIFYSGLTIESRAYLDSCAGCVFRKRTPDDAEELLAKISRNHDDWTTPEPTPTPILKKRGLIKLNDEDMREAKKSLKEKGIKSEDVKNLPPIEDICEIIPPSSMIEFKFGELFKKGTTSTGRPSRAATRIRQSYNEDILAPSFAPEEDNGPPNASTFPCYDFLRNAGILEDFLTLVNRAGLTTYMSDEREQYHMLTKIFVESFQFDNKQYEPTVAFRIYGNTVTMPLKDFCCALDIAPVGTASRIDDNPRDLLELYRGITDDDCRTIQRGKIRNIQLPAIKYFAYYIATSILGRENTSNISSYHLAFLNIALTGETSYHLGALIARRLSTRGPIFGGTIALRVLTFLNLPIDPNDVPLAPRRLDITAMKSHHFVTTDSTLDNMVYRMLFSDGEEKEIPLPQPGLLSIDRQSWSCTKEEVDEHMKIQEFHQQHDSEDVGTSYDHTVTYPGASSSTYPEYDPSSYYGDTTSWDRWD</sequence>
<dbReference type="PANTHER" id="PTHR33223">
    <property type="entry name" value="CCHC-TYPE DOMAIN-CONTAINING PROTEIN"/>
    <property type="match status" value="1"/>
</dbReference>
<gene>
    <name evidence="4" type="ORF">QYE76_016320</name>
</gene>
<evidence type="ECO:0000259" key="3">
    <source>
        <dbReference type="Pfam" id="PF03732"/>
    </source>
</evidence>
<dbReference type="AlphaFoldDB" id="A0AAD8U837"/>
<feature type="domain" description="Arabidopsis retrotransposon Orf1 C-terminal" evidence="2">
    <location>
        <begin position="457"/>
        <end position="615"/>
    </location>
</feature>
<organism evidence="4 5">
    <name type="scientific">Lolium multiflorum</name>
    <name type="common">Italian ryegrass</name>
    <name type="synonym">Lolium perenne subsp. multiflorum</name>
    <dbReference type="NCBI Taxonomy" id="4521"/>
    <lineage>
        <taxon>Eukaryota</taxon>
        <taxon>Viridiplantae</taxon>
        <taxon>Streptophyta</taxon>
        <taxon>Embryophyta</taxon>
        <taxon>Tracheophyta</taxon>
        <taxon>Spermatophyta</taxon>
        <taxon>Magnoliopsida</taxon>
        <taxon>Liliopsida</taxon>
        <taxon>Poales</taxon>
        <taxon>Poaceae</taxon>
        <taxon>BOP clade</taxon>
        <taxon>Pooideae</taxon>
        <taxon>Poodae</taxon>
        <taxon>Poeae</taxon>
        <taxon>Poeae Chloroplast Group 2 (Poeae type)</taxon>
        <taxon>Loliodinae</taxon>
        <taxon>Loliinae</taxon>
        <taxon>Lolium</taxon>
    </lineage>
</organism>
<feature type="domain" description="Retrotransposon gag" evidence="3">
    <location>
        <begin position="216"/>
        <end position="309"/>
    </location>
</feature>
<evidence type="ECO:0008006" key="6">
    <source>
        <dbReference type="Google" id="ProtNLM"/>
    </source>
</evidence>
<dbReference type="PANTHER" id="PTHR33223:SF11">
    <property type="entry name" value="ELEMENT PROTEIN, PUTATIVE-RELATED"/>
    <property type="match status" value="1"/>
</dbReference>
<dbReference type="Pfam" id="PF03732">
    <property type="entry name" value="Retrotrans_gag"/>
    <property type="match status" value="1"/>
</dbReference>
<name>A0AAD8U837_LOLMU</name>
<feature type="region of interest" description="Disordered" evidence="1">
    <location>
        <begin position="33"/>
        <end position="55"/>
    </location>
</feature>
<evidence type="ECO:0000256" key="1">
    <source>
        <dbReference type="SAM" id="MobiDB-lite"/>
    </source>
</evidence>